<protein>
    <submittedName>
        <fullName evidence="4">Glycosyltransferase family 4 protein</fullName>
    </submittedName>
</protein>
<dbReference type="Pfam" id="PF13439">
    <property type="entry name" value="Glyco_transf_4"/>
    <property type="match status" value="1"/>
</dbReference>
<dbReference type="InterPro" id="IPR028098">
    <property type="entry name" value="Glyco_trans_4-like_N"/>
</dbReference>
<name>A0ABY5DPF9_9ACTN</name>
<dbReference type="Proteomes" id="UP001056035">
    <property type="component" value="Chromosome"/>
</dbReference>
<dbReference type="PANTHER" id="PTHR46401">
    <property type="entry name" value="GLYCOSYLTRANSFERASE WBBK-RELATED"/>
    <property type="match status" value="1"/>
</dbReference>
<accession>A0ABY5DPF9</accession>
<evidence type="ECO:0000256" key="2">
    <source>
        <dbReference type="ARBA" id="ARBA00022679"/>
    </source>
</evidence>
<dbReference type="EMBL" id="CP098502">
    <property type="protein sequence ID" value="UTI62682.1"/>
    <property type="molecule type" value="Genomic_DNA"/>
</dbReference>
<keyword evidence="2" id="KW-0808">Transferase</keyword>
<dbReference type="Gene3D" id="3.40.50.2000">
    <property type="entry name" value="Glycogen Phosphorylase B"/>
    <property type="match status" value="2"/>
</dbReference>
<dbReference type="RefSeq" id="WP_254569417.1">
    <property type="nucleotide sequence ID" value="NZ_CP098502.1"/>
</dbReference>
<evidence type="ECO:0000313" key="5">
    <source>
        <dbReference type="Proteomes" id="UP001056035"/>
    </source>
</evidence>
<dbReference type="SUPFAM" id="SSF53756">
    <property type="entry name" value="UDP-Glycosyltransferase/glycogen phosphorylase"/>
    <property type="match status" value="1"/>
</dbReference>
<evidence type="ECO:0000313" key="4">
    <source>
        <dbReference type="EMBL" id="UTI62682.1"/>
    </source>
</evidence>
<proteinExistence type="predicted"/>
<organism evidence="4 5">
    <name type="scientific">Paraconexibacter antarcticus</name>
    <dbReference type="NCBI Taxonomy" id="2949664"/>
    <lineage>
        <taxon>Bacteria</taxon>
        <taxon>Bacillati</taxon>
        <taxon>Actinomycetota</taxon>
        <taxon>Thermoleophilia</taxon>
        <taxon>Solirubrobacterales</taxon>
        <taxon>Paraconexibacteraceae</taxon>
        <taxon>Paraconexibacter</taxon>
    </lineage>
</organism>
<reference evidence="4 5" key="1">
    <citation type="submission" date="2022-06" db="EMBL/GenBank/DDBJ databases">
        <title>Paraconexibacter antarcticus.</title>
        <authorList>
            <person name="Kim C.S."/>
        </authorList>
    </citation>
    <scope>NUCLEOTIDE SEQUENCE [LARGE SCALE GENOMIC DNA]</scope>
    <source>
        <strain evidence="4 5">02-257</strain>
    </source>
</reference>
<evidence type="ECO:0000256" key="1">
    <source>
        <dbReference type="ARBA" id="ARBA00022676"/>
    </source>
</evidence>
<dbReference type="CDD" id="cd03809">
    <property type="entry name" value="GT4_MtfB-like"/>
    <property type="match status" value="1"/>
</dbReference>
<sequence>MILIDARAAARPELGGVERWARELTTRLPREYPGHYLVARPPEALSHRAGHAWEQLLLPLLAQRRRARLVLCPANLAPLGGVPTAVVVHDTAALRHPEWYSPLYVRWQRTVLPRIVSHASRIITVSDFSRGELVDYAGADEAKITVVPGGVDHVRMHPGADAEAARAAHGLGDRPYVLTVASRTSRKNLRALGPAAATLRELGIDLFAAGGGRPQFDDDGAGLPDGVRSLGHVADEHLPGLYAGAAAFVLPSRHEGFGLPCLEAMACGTPVVTTTAGGLPATCGDAALYARADDPDGLALALERLVTDSRLHADLQERGLRRATGFSWQRTAAGVHAALRP</sequence>
<gene>
    <name evidence="4" type="ORF">NBH00_15085</name>
</gene>
<dbReference type="Pfam" id="PF13692">
    <property type="entry name" value="Glyco_trans_1_4"/>
    <property type="match status" value="1"/>
</dbReference>
<keyword evidence="5" id="KW-1185">Reference proteome</keyword>
<keyword evidence="1" id="KW-0328">Glycosyltransferase</keyword>
<feature type="domain" description="Glycosyltransferase subfamily 4-like N-terminal" evidence="3">
    <location>
        <begin position="28"/>
        <end position="153"/>
    </location>
</feature>
<dbReference type="PANTHER" id="PTHR46401:SF2">
    <property type="entry name" value="GLYCOSYLTRANSFERASE WBBK-RELATED"/>
    <property type="match status" value="1"/>
</dbReference>
<evidence type="ECO:0000259" key="3">
    <source>
        <dbReference type="Pfam" id="PF13439"/>
    </source>
</evidence>